<dbReference type="Proteomes" id="UP001345219">
    <property type="component" value="Chromosome 16"/>
</dbReference>
<evidence type="ECO:0000256" key="1">
    <source>
        <dbReference type="SAM" id="MobiDB-lite"/>
    </source>
</evidence>
<reference evidence="2 3" key="1">
    <citation type="journal article" date="2023" name="Hortic Res">
        <title>Pangenome of water caltrop reveals structural variations and asymmetric subgenome divergence after allopolyploidization.</title>
        <authorList>
            <person name="Zhang X."/>
            <person name="Chen Y."/>
            <person name="Wang L."/>
            <person name="Yuan Y."/>
            <person name="Fang M."/>
            <person name="Shi L."/>
            <person name="Lu R."/>
            <person name="Comes H.P."/>
            <person name="Ma Y."/>
            <person name="Chen Y."/>
            <person name="Huang G."/>
            <person name="Zhou Y."/>
            <person name="Zheng Z."/>
            <person name="Qiu Y."/>
        </authorList>
    </citation>
    <scope>NUCLEOTIDE SEQUENCE [LARGE SCALE GENOMIC DNA]</scope>
    <source>
        <tissue evidence="2">Roots</tissue>
    </source>
</reference>
<dbReference type="AlphaFoldDB" id="A0AAN7JR01"/>
<evidence type="ECO:0000313" key="3">
    <source>
        <dbReference type="Proteomes" id="UP001345219"/>
    </source>
</evidence>
<feature type="region of interest" description="Disordered" evidence="1">
    <location>
        <begin position="30"/>
        <end position="61"/>
    </location>
</feature>
<keyword evidence="3" id="KW-1185">Reference proteome</keyword>
<dbReference type="EMBL" id="JAXIOK010000016">
    <property type="protein sequence ID" value="KAK4752595.1"/>
    <property type="molecule type" value="Genomic_DNA"/>
</dbReference>
<organism evidence="2 3">
    <name type="scientific">Trapa incisa</name>
    <dbReference type="NCBI Taxonomy" id="236973"/>
    <lineage>
        <taxon>Eukaryota</taxon>
        <taxon>Viridiplantae</taxon>
        <taxon>Streptophyta</taxon>
        <taxon>Embryophyta</taxon>
        <taxon>Tracheophyta</taxon>
        <taxon>Spermatophyta</taxon>
        <taxon>Magnoliopsida</taxon>
        <taxon>eudicotyledons</taxon>
        <taxon>Gunneridae</taxon>
        <taxon>Pentapetalae</taxon>
        <taxon>rosids</taxon>
        <taxon>malvids</taxon>
        <taxon>Myrtales</taxon>
        <taxon>Lythraceae</taxon>
        <taxon>Trapa</taxon>
    </lineage>
</organism>
<sequence length="137" mass="14669">MSMRSMRYMNPAVSVVVAAYRGVNVTPKKLARKNHSPPTDSIATDATITPVEQEDSKAKDDAATHRVLHGIGAILFGMVVTIRGPLKGLVKLEGRLDPFKSVRTAKAKKSQGLADLELLQSSPDASDSAKATTANHF</sequence>
<proteinExistence type="predicted"/>
<comment type="caution">
    <text evidence="2">The sequence shown here is derived from an EMBL/GenBank/DDBJ whole genome shotgun (WGS) entry which is preliminary data.</text>
</comment>
<gene>
    <name evidence="2" type="ORF">SAY87_021393</name>
</gene>
<evidence type="ECO:0000313" key="2">
    <source>
        <dbReference type="EMBL" id="KAK4752595.1"/>
    </source>
</evidence>
<accession>A0AAN7JR01</accession>
<name>A0AAN7JR01_9MYRT</name>
<protein>
    <submittedName>
        <fullName evidence="2">Uncharacterized protein</fullName>
    </submittedName>
</protein>
<feature type="compositionally biased region" description="Polar residues" evidence="1">
    <location>
        <begin position="36"/>
        <end position="47"/>
    </location>
</feature>